<dbReference type="AlphaFoldDB" id="A0A6N9TBL3"/>
<dbReference type="InterPro" id="IPR003329">
    <property type="entry name" value="Cytidylyl_trans"/>
</dbReference>
<evidence type="ECO:0000313" key="2">
    <source>
        <dbReference type="Proteomes" id="UP000471381"/>
    </source>
</evidence>
<comment type="caution">
    <text evidence="1">The sequence shown here is derived from an EMBL/GenBank/DDBJ whole genome shotgun (WGS) entry which is preliminary data.</text>
</comment>
<dbReference type="EC" id="2.7.7.81" evidence="1"/>
<dbReference type="InterPro" id="IPR029044">
    <property type="entry name" value="Nucleotide-diphossugar_trans"/>
</dbReference>
<dbReference type="EMBL" id="JAAAWO010000002">
    <property type="protein sequence ID" value="NDW14687.1"/>
    <property type="molecule type" value="Genomic_DNA"/>
</dbReference>
<keyword evidence="1" id="KW-0808">Transferase</keyword>
<accession>A0A6N9TBL3</accession>
<dbReference type="Pfam" id="PF02348">
    <property type="entry name" value="CTP_transf_3"/>
    <property type="match status" value="1"/>
</dbReference>
<dbReference type="PANTHER" id="PTHR21485">
    <property type="entry name" value="HAD SUPERFAMILY MEMBERS CMAS AND KDSC"/>
    <property type="match status" value="1"/>
</dbReference>
<dbReference type="GO" id="GO:0008781">
    <property type="term" value="F:N-acylneuraminate cytidylyltransferase activity"/>
    <property type="evidence" value="ECO:0007669"/>
    <property type="project" value="TreeGrafter"/>
</dbReference>
<name>A0A6N9TBL3_9ALTE</name>
<keyword evidence="2" id="KW-1185">Reference proteome</keyword>
<evidence type="ECO:0000313" key="1">
    <source>
        <dbReference type="EMBL" id="NDW14687.1"/>
    </source>
</evidence>
<dbReference type="Proteomes" id="UP000471381">
    <property type="component" value="Unassembled WGS sequence"/>
</dbReference>
<dbReference type="PANTHER" id="PTHR21485:SF6">
    <property type="entry name" value="N-ACYLNEURAMINATE CYTIDYLYLTRANSFERASE-RELATED"/>
    <property type="match status" value="1"/>
</dbReference>
<dbReference type="InterPro" id="IPR050793">
    <property type="entry name" value="CMP-NeuNAc_synthase"/>
</dbReference>
<organism evidence="1 2">
    <name type="scientific">Alteromonas genovensis</name>
    <dbReference type="NCBI Taxonomy" id="471225"/>
    <lineage>
        <taxon>Bacteria</taxon>
        <taxon>Pseudomonadati</taxon>
        <taxon>Pseudomonadota</taxon>
        <taxon>Gammaproteobacteria</taxon>
        <taxon>Alteromonadales</taxon>
        <taxon>Alteromonadaceae</taxon>
        <taxon>Alteromonas/Salinimonas group</taxon>
        <taxon>Alteromonas</taxon>
    </lineage>
</organism>
<dbReference type="SUPFAM" id="SSF53448">
    <property type="entry name" value="Nucleotide-diphospho-sugar transferases"/>
    <property type="match status" value="1"/>
</dbReference>
<dbReference type="RefSeq" id="WP_163105268.1">
    <property type="nucleotide sequence ID" value="NZ_JAAAWO010000002.1"/>
</dbReference>
<protein>
    <submittedName>
        <fullName evidence="1">Pseudaminic acid cytidylyltransferase</fullName>
        <ecNumber evidence="1">2.7.7.81</ecNumber>
    </submittedName>
</protein>
<dbReference type="InterPro" id="IPR020039">
    <property type="entry name" value="PseF"/>
</dbReference>
<dbReference type="Gene3D" id="3.90.550.10">
    <property type="entry name" value="Spore Coat Polysaccharide Biosynthesis Protein SpsA, Chain A"/>
    <property type="match status" value="1"/>
</dbReference>
<dbReference type="CDD" id="cd02513">
    <property type="entry name" value="CMP-NeuAc_Synthase"/>
    <property type="match status" value="1"/>
</dbReference>
<gene>
    <name evidence="1" type="primary">pseF</name>
    <name evidence="1" type="ORF">GTQ48_03955</name>
</gene>
<keyword evidence="1" id="KW-0548">Nucleotidyltransferase</keyword>
<sequence>MNIAIIPARGGSKRIPRKNIKSFCGKPIIAYSIEAAKNSHAIDRVFVSTDDHEIADVARAHGAEVPFLRDASLSDDSTGTTPVVRQALSTLVEQGLTIEACVCIYATAPFLSAEIIDRSIEKLLKEKAEFVFTANQFSFPIQRALLEGERGEVSPFSRADIGKRSQDLAETFHDAGQLYTALSNTWLTPSARVFSNHSRMIKLPSHLVQDIDTIHDWKRAEVMFKVLQEMGEC</sequence>
<reference evidence="1 2" key="1">
    <citation type="submission" date="2020-01" db="EMBL/GenBank/DDBJ databases">
        <title>Genomes of bacteria type strains.</title>
        <authorList>
            <person name="Chen J."/>
            <person name="Zhu S."/>
            <person name="Yang J."/>
        </authorList>
    </citation>
    <scope>NUCLEOTIDE SEQUENCE [LARGE SCALE GENOMIC DNA]</scope>
    <source>
        <strain evidence="1 2">LMG 24078</strain>
    </source>
</reference>
<dbReference type="NCBIfam" id="TIGR03584">
    <property type="entry name" value="PseF"/>
    <property type="match status" value="1"/>
</dbReference>
<proteinExistence type="predicted"/>